<feature type="transmembrane region" description="Helical" evidence="6">
    <location>
        <begin position="129"/>
        <end position="149"/>
    </location>
</feature>
<feature type="transmembrane region" description="Helical" evidence="6">
    <location>
        <begin position="69"/>
        <end position="84"/>
    </location>
</feature>
<dbReference type="AlphaFoldDB" id="A0A0S2HWU0"/>
<feature type="transmembrane region" description="Helical" evidence="6">
    <location>
        <begin position="234"/>
        <end position="255"/>
    </location>
</feature>
<dbReference type="Proteomes" id="UP000064893">
    <property type="component" value="Chromosome"/>
</dbReference>
<organism evidence="8 9">
    <name type="scientific">Salinivirga cyanobacteriivorans</name>
    <dbReference type="NCBI Taxonomy" id="1307839"/>
    <lineage>
        <taxon>Bacteria</taxon>
        <taxon>Pseudomonadati</taxon>
        <taxon>Bacteroidota</taxon>
        <taxon>Bacteroidia</taxon>
        <taxon>Bacteroidales</taxon>
        <taxon>Salinivirgaceae</taxon>
        <taxon>Salinivirga</taxon>
    </lineage>
</organism>
<evidence type="ECO:0000256" key="2">
    <source>
        <dbReference type="ARBA" id="ARBA00022692"/>
    </source>
</evidence>
<keyword evidence="2 6" id="KW-0812">Transmembrane</keyword>
<dbReference type="PANTHER" id="PTHR30071:SF1">
    <property type="entry name" value="CYTOCHROME B_B6 PROTEIN-RELATED"/>
    <property type="match status" value="1"/>
</dbReference>
<sequence>MWYYFEFFALLSAGLWGLALLFSLLMKKSLVKRLVEVFSIIGFLSLLAFIVLLWINLQRPPMRTLGETRLWYSFFLFIIGFVVYKRWNYPWFLSYSMFLALVFVLLNLLKPETHSKTLMPALQSVWFVPHVIVYMIAYAFLGVSSLIGFKALLDRHRNRSITNLLQLADNIVYIGFGFLTLGLIFGALWAKEAWGHYWTWDPKETWAFITWAVYMLYMHLRYHKPHKTAQHTRWLAFAFLILLIAWFGINFLPAAQSSVHVYS</sequence>
<dbReference type="OrthoDB" id="9814290at2"/>
<accession>A0A0S2HWU0</accession>
<reference evidence="8 9" key="1">
    <citation type="submission" date="2015-11" db="EMBL/GenBank/DDBJ databases">
        <title>Description and complete genome sequence of a novel strain predominating in hypersaline microbial mats and representing a new family of the Bacteriodetes phylum.</title>
        <authorList>
            <person name="Spring S."/>
            <person name="Bunk B."/>
            <person name="Sproer C."/>
            <person name="Klenk H.-P."/>
        </authorList>
    </citation>
    <scope>NUCLEOTIDE SEQUENCE [LARGE SCALE GENOMIC DNA]</scope>
    <source>
        <strain evidence="8 9">L21-Spi-D4</strain>
    </source>
</reference>
<dbReference type="GO" id="GO:0020037">
    <property type="term" value="F:heme binding"/>
    <property type="evidence" value="ECO:0007669"/>
    <property type="project" value="InterPro"/>
</dbReference>
<evidence type="ECO:0000256" key="5">
    <source>
        <dbReference type="ARBA" id="ARBA00023136"/>
    </source>
</evidence>
<evidence type="ECO:0000256" key="6">
    <source>
        <dbReference type="SAM" id="Phobius"/>
    </source>
</evidence>
<keyword evidence="3" id="KW-0201">Cytochrome c-type biogenesis</keyword>
<keyword evidence="9" id="KW-1185">Reference proteome</keyword>
<dbReference type="GO" id="GO:0005886">
    <property type="term" value="C:plasma membrane"/>
    <property type="evidence" value="ECO:0007669"/>
    <property type="project" value="TreeGrafter"/>
</dbReference>
<dbReference type="InterPro" id="IPR045062">
    <property type="entry name" value="Cyt_c_biogenesis_CcsA/CcmC"/>
</dbReference>
<protein>
    <submittedName>
        <fullName evidence="8">Cytochrome c biogenesis protein CcsA</fullName>
    </submittedName>
</protein>
<dbReference type="PANTHER" id="PTHR30071">
    <property type="entry name" value="HEME EXPORTER PROTEIN C"/>
    <property type="match status" value="1"/>
</dbReference>
<feature type="transmembrane region" description="Helical" evidence="6">
    <location>
        <begin position="91"/>
        <end position="109"/>
    </location>
</feature>
<evidence type="ECO:0000256" key="3">
    <source>
        <dbReference type="ARBA" id="ARBA00022748"/>
    </source>
</evidence>
<feature type="transmembrane region" description="Helical" evidence="6">
    <location>
        <begin position="170"/>
        <end position="190"/>
    </location>
</feature>
<comment type="subcellular location">
    <subcellularLocation>
        <location evidence="1">Membrane</location>
        <topology evidence="1">Multi-pass membrane protein</topology>
    </subcellularLocation>
</comment>
<feature type="domain" description="Cytochrome c assembly protein" evidence="7">
    <location>
        <begin position="52"/>
        <end position="252"/>
    </location>
</feature>
<dbReference type="RefSeq" id="WP_057951969.1">
    <property type="nucleotide sequence ID" value="NZ_CP013118.1"/>
</dbReference>
<feature type="transmembrane region" description="Helical" evidence="6">
    <location>
        <begin position="205"/>
        <end position="222"/>
    </location>
</feature>
<keyword evidence="4 6" id="KW-1133">Transmembrane helix</keyword>
<evidence type="ECO:0000256" key="1">
    <source>
        <dbReference type="ARBA" id="ARBA00004141"/>
    </source>
</evidence>
<dbReference type="GO" id="GO:0017004">
    <property type="term" value="P:cytochrome complex assembly"/>
    <property type="evidence" value="ECO:0007669"/>
    <property type="project" value="UniProtKB-KW"/>
</dbReference>
<keyword evidence="5 6" id="KW-0472">Membrane</keyword>
<evidence type="ECO:0000256" key="4">
    <source>
        <dbReference type="ARBA" id="ARBA00022989"/>
    </source>
</evidence>
<name>A0A0S2HWU0_9BACT</name>
<feature type="transmembrane region" description="Helical" evidence="6">
    <location>
        <begin position="6"/>
        <end position="25"/>
    </location>
</feature>
<proteinExistence type="predicted"/>
<gene>
    <name evidence="8" type="primary">ccsA_1</name>
    <name evidence="8" type="ORF">L21SP5_00749</name>
</gene>
<evidence type="ECO:0000313" key="8">
    <source>
        <dbReference type="EMBL" id="ALO14421.1"/>
    </source>
</evidence>
<evidence type="ECO:0000259" key="7">
    <source>
        <dbReference type="Pfam" id="PF01578"/>
    </source>
</evidence>
<dbReference type="STRING" id="1307839.L21SP5_00749"/>
<dbReference type="KEGG" id="blq:L21SP5_00749"/>
<feature type="transmembrane region" description="Helical" evidence="6">
    <location>
        <begin position="37"/>
        <end position="57"/>
    </location>
</feature>
<dbReference type="InterPro" id="IPR002541">
    <property type="entry name" value="Cyt_c_assembly"/>
</dbReference>
<dbReference type="Pfam" id="PF01578">
    <property type="entry name" value="Cytochrom_C_asm"/>
    <property type="match status" value="1"/>
</dbReference>
<evidence type="ECO:0000313" key="9">
    <source>
        <dbReference type="Proteomes" id="UP000064893"/>
    </source>
</evidence>
<dbReference type="EMBL" id="CP013118">
    <property type="protein sequence ID" value="ALO14421.1"/>
    <property type="molecule type" value="Genomic_DNA"/>
</dbReference>